<protein>
    <recommendedName>
        <fullName evidence="3">DUF1641 domain-containing protein</fullName>
    </recommendedName>
</protein>
<dbReference type="EMBL" id="LPJR01000067">
    <property type="protein sequence ID" value="KWF22816.1"/>
    <property type="molecule type" value="Genomic_DNA"/>
</dbReference>
<organism evidence="1 2">
    <name type="scientific">Burkholderia pseudomultivorans</name>
    <dbReference type="NCBI Taxonomy" id="1207504"/>
    <lineage>
        <taxon>Bacteria</taxon>
        <taxon>Pseudomonadati</taxon>
        <taxon>Pseudomonadota</taxon>
        <taxon>Betaproteobacteria</taxon>
        <taxon>Burkholderiales</taxon>
        <taxon>Burkholderiaceae</taxon>
        <taxon>Burkholderia</taxon>
        <taxon>Burkholderia cepacia complex</taxon>
    </lineage>
</organism>
<accession>A0A132EA43</accession>
<dbReference type="Proteomes" id="UP000062912">
    <property type="component" value="Unassembled WGS sequence"/>
</dbReference>
<dbReference type="RefSeq" id="WP_060245531.1">
    <property type="nucleotide sequence ID" value="NZ_LPJR01000067.1"/>
</dbReference>
<dbReference type="OrthoDB" id="5795508at2"/>
<reference evidence="1 2" key="1">
    <citation type="submission" date="2015-11" db="EMBL/GenBank/DDBJ databases">
        <title>Expanding the genomic diversity of Burkholderia species for the development of highly accurate diagnostics.</title>
        <authorList>
            <person name="Sahl J."/>
            <person name="Keim P."/>
            <person name="Wagner D."/>
        </authorList>
    </citation>
    <scope>NUCLEOTIDE SEQUENCE [LARGE SCALE GENOMIC DNA]</scope>
    <source>
        <strain evidence="1 2">MSMB368WGS</strain>
    </source>
</reference>
<proteinExistence type="predicted"/>
<comment type="caution">
    <text evidence="1">The sequence shown here is derived from an EMBL/GenBank/DDBJ whole genome shotgun (WGS) entry which is preliminary data.</text>
</comment>
<dbReference type="AlphaFoldDB" id="A0A132EA43"/>
<evidence type="ECO:0000313" key="2">
    <source>
        <dbReference type="Proteomes" id="UP000062912"/>
    </source>
</evidence>
<gene>
    <name evidence="1" type="ORF">WT56_01360</name>
</gene>
<name>A0A132EA43_9BURK</name>
<evidence type="ECO:0008006" key="3">
    <source>
        <dbReference type="Google" id="ProtNLM"/>
    </source>
</evidence>
<sequence length="161" mass="17200">MADERPLHDVPPSPTEPGAHDALEHLLGSLHRHGFLRIANDVVSANARIAEVLVDTLDKPGMQTGVQNLAMLVMALSRVPPEQFGKVAFAAADALHHVGAWQPSQHEHVAPGVRGAYRLLHDDALWEALTPLLEGLKMFAQGLAREPEAPIAAVSGKATGE</sequence>
<evidence type="ECO:0000313" key="1">
    <source>
        <dbReference type="EMBL" id="KWF22816.1"/>
    </source>
</evidence>